<dbReference type="InterPro" id="IPR017946">
    <property type="entry name" value="PLC-like_Pdiesterase_TIM-brl"/>
</dbReference>
<organism evidence="2 3">
    <name type="scientific">Luethyella okanaganae</name>
    <dbReference type="NCBI Taxonomy" id="69372"/>
    <lineage>
        <taxon>Bacteria</taxon>
        <taxon>Bacillati</taxon>
        <taxon>Actinomycetota</taxon>
        <taxon>Actinomycetes</taxon>
        <taxon>Micrococcales</taxon>
        <taxon>Microbacteriaceae</taxon>
        <taxon>Luethyella</taxon>
    </lineage>
</organism>
<dbReference type="PANTHER" id="PTHR46211">
    <property type="entry name" value="GLYCEROPHOSPHORYL DIESTER PHOSPHODIESTERASE"/>
    <property type="match status" value="1"/>
</dbReference>
<dbReference type="Gene3D" id="3.20.20.190">
    <property type="entry name" value="Phosphatidylinositol (PI) phosphodiesterase"/>
    <property type="match status" value="1"/>
</dbReference>
<proteinExistence type="predicted"/>
<dbReference type="RefSeq" id="WP_386728690.1">
    <property type="nucleotide sequence ID" value="NZ_JBHSTP010000001.1"/>
</dbReference>
<dbReference type="InterPro" id="IPR030395">
    <property type="entry name" value="GP_PDE_dom"/>
</dbReference>
<dbReference type="Pfam" id="PF03009">
    <property type="entry name" value="GDPD"/>
    <property type="match status" value="1"/>
</dbReference>
<evidence type="ECO:0000313" key="2">
    <source>
        <dbReference type="EMBL" id="MFC6355621.1"/>
    </source>
</evidence>
<feature type="domain" description="GP-PDE" evidence="1">
    <location>
        <begin position="15"/>
        <end position="251"/>
    </location>
</feature>
<name>A0ABW1VF29_9MICO</name>
<dbReference type="Proteomes" id="UP001596306">
    <property type="component" value="Unassembled WGS sequence"/>
</dbReference>
<gene>
    <name evidence="2" type="ORF">ACFQB0_05820</name>
</gene>
<sequence length="255" mass="27276">MSSRRGGTYLDTPWPRVLAHRGLAIEAPENTLLAFLKALSTGATHVETDVHATLDGIAVISHDRDLSRLVGRDIRVDQLTLAELKRIDLGHGQSFASLAEALDAFPETRFNIDVKSDDAIEATALAVRHAGAVARVLVTSFSESRRQRTVALLPGVASSASAPRFALALLAARLGMSDSVRRALDGLVAVQIPEHAAGLRIVTPRLLRAVHRAGLEVHVWTVNEPADMTRLLDLGVDGLVTDRCDVAVSLVGSRG</sequence>
<reference evidence="3" key="1">
    <citation type="journal article" date="2019" name="Int. J. Syst. Evol. Microbiol.">
        <title>The Global Catalogue of Microorganisms (GCM) 10K type strain sequencing project: providing services to taxonomists for standard genome sequencing and annotation.</title>
        <authorList>
            <consortium name="The Broad Institute Genomics Platform"/>
            <consortium name="The Broad Institute Genome Sequencing Center for Infectious Disease"/>
            <person name="Wu L."/>
            <person name="Ma J."/>
        </authorList>
    </citation>
    <scope>NUCLEOTIDE SEQUENCE [LARGE SCALE GENOMIC DNA]</scope>
    <source>
        <strain evidence="3">CCUG 43304</strain>
    </source>
</reference>
<dbReference type="SUPFAM" id="SSF51695">
    <property type="entry name" value="PLC-like phosphodiesterases"/>
    <property type="match status" value="1"/>
</dbReference>
<accession>A0ABW1VF29</accession>
<dbReference type="EMBL" id="JBHSTP010000001">
    <property type="protein sequence ID" value="MFC6355621.1"/>
    <property type="molecule type" value="Genomic_DNA"/>
</dbReference>
<keyword evidence="3" id="KW-1185">Reference proteome</keyword>
<comment type="caution">
    <text evidence="2">The sequence shown here is derived from an EMBL/GenBank/DDBJ whole genome shotgun (WGS) entry which is preliminary data.</text>
</comment>
<dbReference type="PROSITE" id="PS51704">
    <property type="entry name" value="GP_PDE"/>
    <property type="match status" value="1"/>
</dbReference>
<evidence type="ECO:0000313" key="3">
    <source>
        <dbReference type="Proteomes" id="UP001596306"/>
    </source>
</evidence>
<protein>
    <submittedName>
        <fullName evidence="2">Glycerophosphodiester phosphodiesterase family protein</fullName>
    </submittedName>
</protein>
<evidence type="ECO:0000259" key="1">
    <source>
        <dbReference type="PROSITE" id="PS51704"/>
    </source>
</evidence>
<dbReference type="PANTHER" id="PTHR46211:SF14">
    <property type="entry name" value="GLYCEROPHOSPHODIESTER PHOSPHODIESTERASE"/>
    <property type="match status" value="1"/>
</dbReference>